<dbReference type="Proteomes" id="UP000499080">
    <property type="component" value="Unassembled WGS sequence"/>
</dbReference>
<evidence type="ECO:0000313" key="1">
    <source>
        <dbReference type="EMBL" id="GBN52216.1"/>
    </source>
</evidence>
<protein>
    <submittedName>
        <fullName evidence="1">Uncharacterized protein</fullName>
    </submittedName>
</protein>
<sequence>MRKQDEAEKCPMPTTFRQREESKKMKAVFIPVIIITVDRFPLINDDGSCGFFLSPTINQRFLARRLLRCRSQWGGKISSKTVNMDSDRYRTPSMNIASSVPVRIAILDASFSLLFSATVIDS</sequence>
<proteinExistence type="predicted"/>
<keyword evidence="2" id="KW-1185">Reference proteome</keyword>
<dbReference type="AlphaFoldDB" id="A0A4Y2PQ58"/>
<reference evidence="1 2" key="1">
    <citation type="journal article" date="2019" name="Sci. Rep.">
        <title>Orb-weaving spider Araneus ventricosus genome elucidates the spidroin gene catalogue.</title>
        <authorList>
            <person name="Kono N."/>
            <person name="Nakamura H."/>
            <person name="Ohtoshi R."/>
            <person name="Moran D.A.P."/>
            <person name="Shinohara A."/>
            <person name="Yoshida Y."/>
            <person name="Fujiwara M."/>
            <person name="Mori M."/>
            <person name="Tomita M."/>
            <person name="Arakawa K."/>
        </authorList>
    </citation>
    <scope>NUCLEOTIDE SEQUENCE [LARGE SCALE GENOMIC DNA]</scope>
</reference>
<name>A0A4Y2PQ58_ARAVE</name>
<accession>A0A4Y2PQ58</accession>
<dbReference type="EMBL" id="BGPR01011626">
    <property type="protein sequence ID" value="GBN52216.1"/>
    <property type="molecule type" value="Genomic_DNA"/>
</dbReference>
<comment type="caution">
    <text evidence="1">The sequence shown here is derived from an EMBL/GenBank/DDBJ whole genome shotgun (WGS) entry which is preliminary data.</text>
</comment>
<organism evidence="1 2">
    <name type="scientific">Araneus ventricosus</name>
    <name type="common">Orbweaver spider</name>
    <name type="synonym">Epeira ventricosa</name>
    <dbReference type="NCBI Taxonomy" id="182803"/>
    <lineage>
        <taxon>Eukaryota</taxon>
        <taxon>Metazoa</taxon>
        <taxon>Ecdysozoa</taxon>
        <taxon>Arthropoda</taxon>
        <taxon>Chelicerata</taxon>
        <taxon>Arachnida</taxon>
        <taxon>Araneae</taxon>
        <taxon>Araneomorphae</taxon>
        <taxon>Entelegynae</taxon>
        <taxon>Araneoidea</taxon>
        <taxon>Araneidae</taxon>
        <taxon>Araneus</taxon>
    </lineage>
</organism>
<gene>
    <name evidence="1" type="ORF">AVEN_88409_1</name>
</gene>
<evidence type="ECO:0000313" key="2">
    <source>
        <dbReference type="Proteomes" id="UP000499080"/>
    </source>
</evidence>